<dbReference type="InterPro" id="IPR036259">
    <property type="entry name" value="MFS_trans_sf"/>
</dbReference>
<feature type="transmembrane region" description="Helical" evidence="7">
    <location>
        <begin position="436"/>
        <end position="453"/>
    </location>
</feature>
<organism evidence="9 10">
    <name type="scientific">Australozyma saopauloensis</name>
    <dbReference type="NCBI Taxonomy" id="291208"/>
    <lineage>
        <taxon>Eukaryota</taxon>
        <taxon>Fungi</taxon>
        <taxon>Dikarya</taxon>
        <taxon>Ascomycota</taxon>
        <taxon>Saccharomycotina</taxon>
        <taxon>Pichiomycetes</taxon>
        <taxon>Metschnikowiaceae</taxon>
        <taxon>Australozyma</taxon>
    </lineage>
</organism>
<dbReference type="GO" id="GO:0022857">
    <property type="term" value="F:transmembrane transporter activity"/>
    <property type="evidence" value="ECO:0007669"/>
    <property type="project" value="InterPro"/>
</dbReference>
<feature type="compositionally biased region" description="Polar residues" evidence="6">
    <location>
        <begin position="1"/>
        <end position="14"/>
    </location>
</feature>
<feature type="transmembrane region" description="Helical" evidence="7">
    <location>
        <begin position="284"/>
        <end position="302"/>
    </location>
</feature>
<keyword evidence="4 7" id="KW-1133">Transmembrane helix</keyword>
<feature type="domain" description="Major facilitator superfamily (MFS) profile" evidence="8">
    <location>
        <begin position="125"/>
        <end position="565"/>
    </location>
</feature>
<feature type="transmembrane region" description="Helical" evidence="7">
    <location>
        <begin position="496"/>
        <end position="519"/>
    </location>
</feature>
<sequence length="565" mass="61914">METHNSSDQSSNINMKYELDANSEDQEHNKVEQFTGQDLESQVDINDTQGSLASECVSRAMSRRMAGVEDLYREASNSKEPMPKMGGGKDYPPMLPDRDPYAVGYDGPDDPQFPHNWSLTKKFITSGSVALCALAASMGSAMFSQGSMEMMKEYHVGSVVAALGTSLFVFGFAAGPVIWGPLSELYGRKTVLLPSVFIYICFSFAVGAAKDIQTIMICRFFAGFSGAAALVVAPAAMSDIFAPAVRGKAITVFAMAVFGGPMLAPILGGFIAKNPGLGWRWTSYFSGLIGAVALIAVTFFMDETHNGLILVRKAEILRRRTGNWGIHAPHEEVSLSIREIAEKNITRPIVMLVQEPILLLVSLYNAFIYGLLYLFLTAVPLIFAGEYHFRQGISELPYLSMLIGVFIGGGLSVYLERRFVKTMKKNNGKVVPEERLIPMMFGAVSYTIGLFWLGWTGAYAKHVHWIVPTIGAAPIGMGLILLFLPSLNYIIDCYLFFAASALAGNTFLRSAFGAAFPLFAKQMFTNMGIQWASTLLGCLSLIMVPVPFLFYKYGKTIRAKSKFAF</sequence>
<dbReference type="KEGG" id="asau:88173046"/>
<evidence type="ECO:0000313" key="10">
    <source>
        <dbReference type="Proteomes" id="UP001338582"/>
    </source>
</evidence>
<dbReference type="PROSITE" id="PS50850">
    <property type="entry name" value="MFS"/>
    <property type="match status" value="1"/>
</dbReference>
<dbReference type="PANTHER" id="PTHR23502">
    <property type="entry name" value="MAJOR FACILITATOR SUPERFAMILY"/>
    <property type="match status" value="1"/>
</dbReference>
<feature type="transmembrane region" description="Helical" evidence="7">
    <location>
        <begin position="123"/>
        <end position="143"/>
    </location>
</feature>
<evidence type="ECO:0000256" key="7">
    <source>
        <dbReference type="SAM" id="Phobius"/>
    </source>
</evidence>
<feature type="region of interest" description="Disordered" evidence="6">
    <location>
        <begin position="1"/>
        <end position="28"/>
    </location>
</feature>
<feature type="transmembrane region" description="Helical" evidence="7">
    <location>
        <begin position="191"/>
        <end position="208"/>
    </location>
</feature>
<evidence type="ECO:0000256" key="1">
    <source>
        <dbReference type="ARBA" id="ARBA00004141"/>
    </source>
</evidence>
<evidence type="ECO:0000313" key="9">
    <source>
        <dbReference type="EMBL" id="WPK24698.1"/>
    </source>
</evidence>
<evidence type="ECO:0000256" key="3">
    <source>
        <dbReference type="ARBA" id="ARBA00022692"/>
    </source>
</evidence>
<evidence type="ECO:0000256" key="5">
    <source>
        <dbReference type="ARBA" id="ARBA00023136"/>
    </source>
</evidence>
<dbReference type="Proteomes" id="UP001338582">
    <property type="component" value="Chromosome 2"/>
</dbReference>
<evidence type="ECO:0000256" key="4">
    <source>
        <dbReference type="ARBA" id="ARBA00022989"/>
    </source>
</evidence>
<dbReference type="InterPro" id="IPR011701">
    <property type="entry name" value="MFS"/>
</dbReference>
<keyword evidence="5 7" id="KW-0472">Membrane</keyword>
<reference evidence="9 10" key="1">
    <citation type="submission" date="2023-10" db="EMBL/GenBank/DDBJ databases">
        <title>Draft Genome Sequence of Candida saopaulonensis from a very Premature Infant with Sepsis.</title>
        <authorList>
            <person name="Ning Y."/>
            <person name="Dai R."/>
            <person name="Xiao M."/>
            <person name="Xu Y."/>
            <person name="Yan Q."/>
            <person name="Zhang L."/>
        </authorList>
    </citation>
    <scope>NUCLEOTIDE SEQUENCE [LARGE SCALE GENOMIC DNA]</scope>
    <source>
        <strain evidence="9 10">19XY460</strain>
    </source>
</reference>
<evidence type="ECO:0000256" key="2">
    <source>
        <dbReference type="ARBA" id="ARBA00022448"/>
    </source>
</evidence>
<feature type="transmembrane region" description="Helical" evidence="7">
    <location>
        <begin position="465"/>
        <end position="484"/>
    </location>
</feature>
<dbReference type="Gene3D" id="1.20.1250.20">
    <property type="entry name" value="MFS general substrate transporter like domains"/>
    <property type="match status" value="1"/>
</dbReference>
<comment type="subcellular location">
    <subcellularLocation>
        <location evidence="1">Membrane</location>
        <topology evidence="1">Multi-pass membrane protein</topology>
    </subcellularLocation>
</comment>
<dbReference type="FunFam" id="1.20.1250.20:FF:000011">
    <property type="entry name" value="MFS multidrug transporter, putative"/>
    <property type="match status" value="1"/>
</dbReference>
<dbReference type="AlphaFoldDB" id="A0AAX4H807"/>
<feature type="transmembrane region" description="Helical" evidence="7">
    <location>
        <begin position="531"/>
        <end position="551"/>
    </location>
</feature>
<feature type="transmembrane region" description="Helical" evidence="7">
    <location>
        <begin position="249"/>
        <end position="272"/>
    </location>
</feature>
<protein>
    <recommendedName>
        <fullName evidence="8">Major facilitator superfamily (MFS) profile domain-containing protein</fullName>
    </recommendedName>
</protein>
<gene>
    <name evidence="9" type="ORF">PUMCH_001981</name>
</gene>
<keyword evidence="10" id="KW-1185">Reference proteome</keyword>
<evidence type="ECO:0000259" key="8">
    <source>
        <dbReference type="PROSITE" id="PS50850"/>
    </source>
</evidence>
<dbReference type="GeneID" id="88173046"/>
<evidence type="ECO:0000256" key="6">
    <source>
        <dbReference type="SAM" id="MobiDB-lite"/>
    </source>
</evidence>
<feature type="transmembrane region" description="Helical" evidence="7">
    <location>
        <begin position="214"/>
        <end position="237"/>
    </location>
</feature>
<name>A0AAX4H807_9ASCO</name>
<accession>A0AAX4H807</accession>
<dbReference type="InterPro" id="IPR020846">
    <property type="entry name" value="MFS_dom"/>
</dbReference>
<keyword evidence="3 7" id="KW-0812">Transmembrane</keyword>
<feature type="transmembrane region" description="Helical" evidence="7">
    <location>
        <begin position="155"/>
        <end position="179"/>
    </location>
</feature>
<dbReference type="RefSeq" id="XP_062877081.1">
    <property type="nucleotide sequence ID" value="XM_063021011.1"/>
</dbReference>
<dbReference type="SUPFAM" id="SSF103473">
    <property type="entry name" value="MFS general substrate transporter"/>
    <property type="match status" value="1"/>
</dbReference>
<dbReference type="CDD" id="cd17323">
    <property type="entry name" value="MFS_Tpo1_MDR_like"/>
    <property type="match status" value="1"/>
</dbReference>
<proteinExistence type="predicted"/>
<dbReference type="EMBL" id="CP138895">
    <property type="protein sequence ID" value="WPK24698.1"/>
    <property type="molecule type" value="Genomic_DNA"/>
</dbReference>
<dbReference type="Pfam" id="PF07690">
    <property type="entry name" value="MFS_1"/>
    <property type="match status" value="1"/>
</dbReference>
<keyword evidence="2" id="KW-0813">Transport</keyword>
<feature type="transmembrane region" description="Helical" evidence="7">
    <location>
        <begin position="396"/>
        <end position="415"/>
    </location>
</feature>
<dbReference type="PANTHER" id="PTHR23502:SF31">
    <property type="entry name" value="POLYAMINE TRANSPORTER 1"/>
    <property type="match status" value="1"/>
</dbReference>
<feature type="transmembrane region" description="Helical" evidence="7">
    <location>
        <begin position="357"/>
        <end position="384"/>
    </location>
</feature>
<dbReference type="GO" id="GO:0005886">
    <property type="term" value="C:plasma membrane"/>
    <property type="evidence" value="ECO:0007669"/>
    <property type="project" value="TreeGrafter"/>
</dbReference>